<dbReference type="Proteomes" id="UP000594014">
    <property type="component" value="Chromosome"/>
</dbReference>
<evidence type="ECO:0000313" key="2">
    <source>
        <dbReference type="Proteomes" id="UP000594014"/>
    </source>
</evidence>
<evidence type="ECO:0000313" key="1">
    <source>
        <dbReference type="EMBL" id="QOX62738.1"/>
    </source>
</evidence>
<accession>A0ACD1A8J1</accession>
<name>A0ACD1A8J1_9FIRM</name>
<reference evidence="1" key="1">
    <citation type="submission" date="2019-08" db="EMBL/GenBank/DDBJ databases">
        <title>Genome sequence of Clostridiales bacterium MT110.</title>
        <authorList>
            <person name="Cao J."/>
        </authorList>
    </citation>
    <scope>NUCLEOTIDE SEQUENCE</scope>
    <source>
        <strain evidence="1">MT110</strain>
    </source>
</reference>
<organism evidence="1 2">
    <name type="scientific">Anoxybacterium hadale</name>
    <dbReference type="NCBI Taxonomy" id="3408580"/>
    <lineage>
        <taxon>Bacteria</taxon>
        <taxon>Bacillati</taxon>
        <taxon>Bacillota</taxon>
        <taxon>Clostridia</taxon>
        <taxon>Peptostreptococcales</taxon>
        <taxon>Anaerovoracaceae</taxon>
        <taxon>Anoxybacterium</taxon>
    </lineage>
</organism>
<gene>
    <name evidence="1" type="primary">spoIIIAE</name>
    <name evidence="1" type="ORF">FRZ06_04945</name>
</gene>
<keyword evidence="2" id="KW-1185">Reference proteome</keyword>
<protein>
    <submittedName>
        <fullName evidence="1">Stage III sporulation protein AE</fullName>
    </submittedName>
</protein>
<dbReference type="EMBL" id="CP042469">
    <property type="protein sequence ID" value="QOX62738.1"/>
    <property type="molecule type" value="Genomic_DNA"/>
</dbReference>
<sequence>MSIESIVNEQLAAMDMRKIEELFNLSGSRSVFGDTSPGEIIRSILKGDPIFSLHDIVAAISNQFMKEIHISIMLGVQLVIICIIIGLLKNFSTSFSEETVSKLGVIVCSCCVMVLCLKSFMDIYQVCSESVNTMTVTMQALLPILVPLLISMGGFSSGGILNPFIVGAITIFNSFLQKFIMPAVYLSCIFILVNSLTERDYVKKLALLIRGIAVYGIGLAVTLFSGLTLVQGLVTKTADGMLAKTAKYSVDNFVPIVGGFAADSLDLIISCTTIIKNGIGIFGLIILLTLLIIPLVKILAVALIFKITAVVIEPIGNKTVSDCVNEVGNTVITLAIILFLCALMFMIFLSIIIGIGGGSLWK</sequence>
<proteinExistence type="predicted"/>